<proteinExistence type="predicted"/>
<reference evidence="1 2" key="1">
    <citation type="submission" date="2016-10" db="EMBL/GenBank/DDBJ databases">
        <authorList>
            <person name="de Groot N.N."/>
        </authorList>
    </citation>
    <scope>NUCLEOTIDE SEQUENCE [LARGE SCALE GENOMIC DNA]</scope>
    <source>
        <strain evidence="1 2">CGMCC 1.11156</strain>
    </source>
</reference>
<dbReference type="OrthoDB" id="981508at2"/>
<gene>
    <name evidence="1" type="ORF">SAMN05216561_10750</name>
</gene>
<dbReference type="Proteomes" id="UP000198649">
    <property type="component" value="Unassembled WGS sequence"/>
</dbReference>
<evidence type="ECO:0008006" key="3">
    <source>
        <dbReference type="Google" id="ProtNLM"/>
    </source>
</evidence>
<sequence>MPQPRKTFLIGAGCQKGGTTWLYNHLKKSRELAHGYRKEYHVFDSLDLPSEDWMRQRILRQAERAVAAAQRGEKADAEVIHRASMYVDPELYYDYFAGLLRRAPRFRAAADLTPDYAMLPADRFRAVRDGFDARGVRTVSVFLMRDPVERTWSQIRMQADRSPDRFTVPTEQVLAEQHAEPVYELRSHYGDTIAALDAVFAPEDVHYGFYESLFTHDSVRAITDLLGMEPIEPDLGTRRNSSSRTTSRLPEDVARHVAQHYADTYRAVADRFPDVDLLTLWPHSRHVLG</sequence>
<organism evidence="1 2">
    <name type="scientific">Nocardioides psychrotolerans</name>
    <dbReference type="NCBI Taxonomy" id="1005945"/>
    <lineage>
        <taxon>Bacteria</taxon>
        <taxon>Bacillati</taxon>
        <taxon>Actinomycetota</taxon>
        <taxon>Actinomycetes</taxon>
        <taxon>Propionibacteriales</taxon>
        <taxon>Nocardioidaceae</taxon>
        <taxon>Nocardioides</taxon>
    </lineage>
</organism>
<dbReference type="Gene3D" id="3.40.50.300">
    <property type="entry name" value="P-loop containing nucleotide triphosphate hydrolases"/>
    <property type="match status" value="1"/>
</dbReference>
<dbReference type="RefSeq" id="WP_143099712.1">
    <property type="nucleotide sequence ID" value="NZ_BKAF01000008.1"/>
</dbReference>
<evidence type="ECO:0000313" key="2">
    <source>
        <dbReference type="Proteomes" id="UP000198649"/>
    </source>
</evidence>
<keyword evidence="2" id="KW-1185">Reference proteome</keyword>
<dbReference type="STRING" id="1005945.SAMN05216561_10750"/>
<dbReference type="InterPro" id="IPR027417">
    <property type="entry name" value="P-loop_NTPase"/>
</dbReference>
<name>A0A1I3H6A2_9ACTN</name>
<protein>
    <recommendedName>
        <fullName evidence="3">Sulfotransferase family protein</fullName>
    </recommendedName>
</protein>
<accession>A0A1I3H6A2</accession>
<evidence type="ECO:0000313" key="1">
    <source>
        <dbReference type="EMBL" id="SFI31201.1"/>
    </source>
</evidence>
<dbReference type="SUPFAM" id="SSF52540">
    <property type="entry name" value="P-loop containing nucleoside triphosphate hydrolases"/>
    <property type="match status" value="1"/>
</dbReference>
<dbReference type="EMBL" id="FOQG01000007">
    <property type="protein sequence ID" value="SFI31201.1"/>
    <property type="molecule type" value="Genomic_DNA"/>
</dbReference>
<dbReference type="AlphaFoldDB" id="A0A1I3H6A2"/>